<evidence type="ECO:0000256" key="1">
    <source>
        <dbReference type="ARBA" id="ARBA00009670"/>
    </source>
</evidence>
<sequence>MFSLTQTSARQREIIEVVLGNGWDYMRGLLTVGKADNPQIPPPEVLRNILVELGPFYVKLGQLMSTRPDLLPPNYIKALTALQANVPPIPWTNIQEVLIEELQQPLESIFNYINPDPIAAGSIGQIHRGTLLNGTEVAIKIQRPSIDKIVAQDITLIKGIAELVALTEFGQNYDIVKLADEFAQAITAELDFTQEGYYTDRIRQNLAKSSWFDPKQLVIPQVYWEASTKKILVLQWLNGQPILQADLSLPPIETSIQKRKNEITTLLFRAFFQQLYIDGFFHADPHPGNIFYLEDGRVAIIDCGMVGRLDPRTQQILTELLLAIFDLDAQGCTQLTIELSESGQPASLERLKNDYERILRKYYDLSLAQFNFSEVVYEILQIARQNKMRVPGNLGLYAKCLANLEGAARQFNPSINLFDEIKPLMTDLFRRQLIGDTPLQTSLRTVLDLKSIYLKTPRQVEILLDRLSSETLQWNLRLKELEPLRRSVDASANRLSFSIVLGSLIMGAAIISTGSRTQQLTLITDVLFAAASLLGMWLLISILRSGRLK</sequence>
<dbReference type="CDD" id="cd05121">
    <property type="entry name" value="ABC1_ADCK3-like"/>
    <property type="match status" value="1"/>
</dbReference>
<dbReference type="STRING" id="41431.PCC8801_2767"/>
<gene>
    <name evidence="4" type="ordered locus">PCC8801_2767</name>
</gene>
<evidence type="ECO:0000256" key="2">
    <source>
        <dbReference type="SAM" id="Phobius"/>
    </source>
</evidence>
<name>B7K5N5_RIPO1</name>
<dbReference type="InterPro" id="IPR011009">
    <property type="entry name" value="Kinase-like_dom_sf"/>
</dbReference>
<dbReference type="EMBL" id="CP001287">
    <property type="protein sequence ID" value="ACK66768.1"/>
    <property type="molecule type" value="Genomic_DNA"/>
</dbReference>
<feature type="transmembrane region" description="Helical" evidence="2">
    <location>
        <begin position="520"/>
        <end position="543"/>
    </location>
</feature>
<dbReference type="OrthoDB" id="500486at2"/>
<dbReference type="InterPro" id="IPR004147">
    <property type="entry name" value="ABC1_dom"/>
</dbReference>
<proteinExistence type="inferred from homology"/>
<evidence type="ECO:0000313" key="5">
    <source>
        <dbReference type="Proteomes" id="UP000008204"/>
    </source>
</evidence>
<dbReference type="GO" id="GO:0005524">
    <property type="term" value="F:ATP binding"/>
    <property type="evidence" value="ECO:0007669"/>
    <property type="project" value="InterPro"/>
</dbReference>
<evidence type="ECO:0000313" key="4">
    <source>
        <dbReference type="EMBL" id="ACK66768.1"/>
    </source>
</evidence>
<dbReference type="Pfam" id="PF03109">
    <property type="entry name" value="ABC1"/>
    <property type="match status" value="1"/>
</dbReference>
<accession>B7K5N5</accession>
<feature type="transmembrane region" description="Helical" evidence="2">
    <location>
        <begin position="495"/>
        <end position="514"/>
    </location>
</feature>
<keyword evidence="5" id="KW-1185">Reference proteome</keyword>
<keyword evidence="2" id="KW-0812">Transmembrane</keyword>
<dbReference type="PROSITE" id="PS50011">
    <property type="entry name" value="PROTEIN_KINASE_DOM"/>
    <property type="match status" value="1"/>
</dbReference>
<organism evidence="4 5">
    <name type="scientific">Rippkaea orientalis (strain PCC 8801 / RF-1)</name>
    <name type="common">Cyanothece sp. (strain PCC 8801)</name>
    <dbReference type="NCBI Taxonomy" id="41431"/>
    <lineage>
        <taxon>Bacteria</taxon>
        <taxon>Bacillati</taxon>
        <taxon>Cyanobacteriota</taxon>
        <taxon>Cyanophyceae</taxon>
        <taxon>Oscillatoriophycideae</taxon>
        <taxon>Chroococcales</taxon>
        <taxon>Aphanothecaceae</taxon>
        <taxon>Rippkaea</taxon>
        <taxon>Rippkaea orientalis</taxon>
    </lineage>
</organism>
<dbReference type="Proteomes" id="UP000008204">
    <property type="component" value="Chromosome"/>
</dbReference>
<dbReference type="KEGG" id="cyp:PCC8801_2767"/>
<reference evidence="5" key="1">
    <citation type="journal article" date="2011" name="MBio">
        <title>Novel metabolic attributes of the genus Cyanothece, comprising a group of unicellular nitrogen-fixing Cyanobacteria.</title>
        <authorList>
            <person name="Bandyopadhyay A."/>
            <person name="Elvitigala T."/>
            <person name="Welsh E."/>
            <person name="Stockel J."/>
            <person name="Liberton M."/>
            <person name="Min H."/>
            <person name="Sherman L.A."/>
            <person name="Pakrasi H.B."/>
        </authorList>
    </citation>
    <scope>NUCLEOTIDE SEQUENCE [LARGE SCALE GENOMIC DNA]</scope>
    <source>
        <strain evidence="5">PCC 8801</strain>
    </source>
</reference>
<protein>
    <submittedName>
        <fullName evidence="4">ABC-1 domain protein</fullName>
    </submittedName>
</protein>
<dbReference type="PANTHER" id="PTHR10566">
    <property type="entry name" value="CHAPERONE-ACTIVITY OF BC1 COMPLEX CABC1 -RELATED"/>
    <property type="match status" value="1"/>
</dbReference>
<dbReference type="RefSeq" id="WP_012596035.1">
    <property type="nucleotide sequence ID" value="NC_011726.1"/>
</dbReference>
<keyword evidence="2" id="KW-1133">Transmembrane helix</keyword>
<dbReference type="PANTHER" id="PTHR10566:SF113">
    <property type="entry name" value="PROTEIN ACTIVITY OF BC1 COMPLEX KINASE 7, CHLOROPLASTIC"/>
    <property type="match status" value="1"/>
</dbReference>
<dbReference type="eggNOG" id="COG0661">
    <property type="taxonomic scope" value="Bacteria"/>
</dbReference>
<dbReference type="SUPFAM" id="SSF56112">
    <property type="entry name" value="Protein kinase-like (PK-like)"/>
    <property type="match status" value="1"/>
</dbReference>
<comment type="similarity">
    <text evidence="1">Belongs to the protein kinase superfamily. ADCK protein kinase family.</text>
</comment>
<keyword evidence="2" id="KW-0472">Membrane</keyword>
<feature type="domain" description="Protein kinase" evidence="3">
    <location>
        <begin position="112"/>
        <end position="454"/>
    </location>
</feature>
<dbReference type="AlphaFoldDB" id="B7K5N5"/>
<evidence type="ECO:0000259" key="3">
    <source>
        <dbReference type="PROSITE" id="PS50011"/>
    </source>
</evidence>
<dbReference type="GO" id="GO:0004672">
    <property type="term" value="F:protein kinase activity"/>
    <property type="evidence" value="ECO:0007669"/>
    <property type="project" value="InterPro"/>
</dbReference>
<dbReference type="InterPro" id="IPR000719">
    <property type="entry name" value="Prot_kinase_dom"/>
</dbReference>
<dbReference type="HOGENOM" id="CLU_006533_0_2_3"/>
<dbReference type="InterPro" id="IPR050154">
    <property type="entry name" value="UbiB_kinase"/>
</dbReference>